<comment type="caution">
    <text evidence="2">The sequence shown here is derived from an EMBL/GenBank/DDBJ whole genome shotgun (WGS) entry which is preliminary data.</text>
</comment>
<dbReference type="EMBL" id="CAJVPY010060421">
    <property type="protein sequence ID" value="CAG8821223.1"/>
    <property type="molecule type" value="Genomic_DNA"/>
</dbReference>
<feature type="non-terminal residue" evidence="2">
    <location>
        <position position="87"/>
    </location>
</feature>
<organism evidence="2 3">
    <name type="scientific">Dentiscutata erythropus</name>
    <dbReference type="NCBI Taxonomy" id="1348616"/>
    <lineage>
        <taxon>Eukaryota</taxon>
        <taxon>Fungi</taxon>
        <taxon>Fungi incertae sedis</taxon>
        <taxon>Mucoromycota</taxon>
        <taxon>Glomeromycotina</taxon>
        <taxon>Glomeromycetes</taxon>
        <taxon>Diversisporales</taxon>
        <taxon>Gigasporaceae</taxon>
        <taxon>Dentiscutata</taxon>
    </lineage>
</organism>
<evidence type="ECO:0000313" key="2">
    <source>
        <dbReference type="EMBL" id="CAG8821223.1"/>
    </source>
</evidence>
<name>A0A9N9PFI4_9GLOM</name>
<evidence type="ECO:0000256" key="1">
    <source>
        <dbReference type="SAM" id="MobiDB-lite"/>
    </source>
</evidence>
<sequence length="87" mass="10385">TDEEELIHQKELEAEARGISFSEYQVQKRSVKEIEEGERKELGMVMMSKKQKKLYAKIQYGKNQKKEKVQNLEKKKRNLTNQKKQKS</sequence>
<dbReference type="AlphaFoldDB" id="A0A9N9PFI4"/>
<feature type="region of interest" description="Disordered" evidence="1">
    <location>
        <begin position="65"/>
        <end position="87"/>
    </location>
</feature>
<gene>
    <name evidence="2" type="ORF">DERYTH_LOCUS27086</name>
</gene>
<evidence type="ECO:0000313" key="3">
    <source>
        <dbReference type="Proteomes" id="UP000789405"/>
    </source>
</evidence>
<dbReference type="OrthoDB" id="10595091at2759"/>
<protein>
    <submittedName>
        <fullName evidence="2">14649_t:CDS:1</fullName>
    </submittedName>
</protein>
<dbReference type="Proteomes" id="UP000789405">
    <property type="component" value="Unassembled WGS sequence"/>
</dbReference>
<accession>A0A9N9PFI4</accession>
<reference evidence="2" key="1">
    <citation type="submission" date="2021-06" db="EMBL/GenBank/DDBJ databases">
        <authorList>
            <person name="Kallberg Y."/>
            <person name="Tangrot J."/>
            <person name="Rosling A."/>
        </authorList>
    </citation>
    <scope>NUCLEOTIDE SEQUENCE</scope>
    <source>
        <strain evidence="2">MA453B</strain>
    </source>
</reference>
<proteinExistence type="predicted"/>
<feature type="compositionally biased region" description="Basic residues" evidence="1">
    <location>
        <begin position="74"/>
        <end position="87"/>
    </location>
</feature>
<keyword evidence="3" id="KW-1185">Reference proteome</keyword>